<feature type="compositionally biased region" description="Pro residues" evidence="1">
    <location>
        <begin position="14"/>
        <end position="23"/>
    </location>
</feature>
<proteinExistence type="predicted"/>
<evidence type="ECO:0000313" key="2">
    <source>
        <dbReference type="EMBL" id="TNN71631.1"/>
    </source>
</evidence>
<dbReference type="Proteomes" id="UP000314294">
    <property type="component" value="Unassembled WGS sequence"/>
</dbReference>
<accession>A0A4Z2I1D2</accession>
<organism evidence="2 3">
    <name type="scientific">Liparis tanakae</name>
    <name type="common">Tanaka's snailfish</name>
    <dbReference type="NCBI Taxonomy" id="230148"/>
    <lineage>
        <taxon>Eukaryota</taxon>
        <taxon>Metazoa</taxon>
        <taxon>Chordata</taxon>
        <taxon>Craniata</taxon>
        <taxon>Vertebrata</taxon>
        <taxon>Euteleostomi</taxon>
        <taxon>Actinopterygii</taxon>
        <taxon>Neopterygii</taxon>
        <taxon>Teleostei</taxon>
        <taxon>Neoteleostei</taxon>
        <taxon>Acanthomorphata</taxon>
        <taxon>Eupercaria</taxon>
        <taxon>Perciformes</taxon>
        <taxon>Cottioidei</taxon>
        <taxon>Cottales</taxon>
        <taxon>Liparidae</taxon>
        <taxon>Liparis</taxon>
    </lineage>
</organism>
<dbReference type="AlphaFoldDB" id="A0A4Z2I1D2"/>
<keyword evidence="3" id="KW-1185">Reference proteome</keyword>
<comment type="caution">
    <text evidence="2">The sequence shown here is derived from an EMBL/GenBank/DDBJ whole genome shotgun (WGS) entry which is preliminary data.</text>
</comment>
<sequence>MFLPHIKEQKTHNTPPPPPPPPSTTLHHPSDLLLEDQKPTSWCFVSSIRAEARRRSAKDPPPAWGTRARGRSGTPRVNGGSEETPNSSSLLGFLSEPFPVPRAPQSANRSTRMNHLEIDCFFSSSSFLLADDVLPKMIQCARRREALEFHKCEDYEEPAAAR</sequence>
<feature type="compositionally biased region" description="Polar residues" evidence="1">
    <location>
        <begin position="81"/>
        <end position="90"/>
    </location>
</feature>
<evidence type="ECO:0000256" key="1">
    <source>
        <dbReference type="SAM" id="MobiDB-lite"/>
    </source>
</evidence>
<protein>
    <submittedName>
        <fullName evidence="2">Uncharacterized protein</fullName>
    </submittedName>
</protein>
<gene>
    <name evidence="2" type="ORF">EYF80_018156</name>
</gene>
<feature type="region of interest" description="Disordered" evidence="1">
    <location>
        <begin position="51"/>
        <end position="108"/>
    </location>
</feature>
<evidence type="ECO:0000313" key="3">
    <source>
        <dbReference type="Proteomes" id="UP000314294"/>
    </source>
</evidence>
<name>A0A4Z2I1D2_9TELE</name>
<reference evidence="2 3" key="1">
    <citation type="submission" date="2019-03" db="EMBL/GenBank/DDBJ databases">
        <title>First draft genome of Liparis tanakae, snailfish: a comprehensive survey of snailfish specific genes.</title>
        <authorList>
            <person name="Kim W."/>
            <person name="Song I."/>
            <person name="Jeong J.-H."/>
            <person name="Kim D."/>
            <person name="Kim S."/>
            <person name="Ryu S."/>
            <person name="Song J.Y."/>
            <person name="Lee S.K."/>
        </authorList>
    </citation>
    <scope>NUCLEOTIDE SEQUENCE [LARGE SCALE GENOMIC DNA]</scope>
    <source>
        <tissue evidence="2">Muscle</tissue>
    </source>
</reference>
<feature type="compositionally biased region" description="Basic and acidic residues" evidence="1">
    <location>
        <begin position="1"/>
        <end position="11"/>
    </location>
</feature>
<feature type="region of interest" description="Disordered" evidence="1">
    <location>
        <begin position="1"/>
        <end position="32"/>
    </location>
</feature>
<dbReference type="EMBL" id="SRLO01000147">
    <property type="protein sequence ID" value="TNN71631.1"/>
    <property type="molecule type" value="Genomic_DNA"/>
</dbReference>